<dbReference type="EMBL" id="JAOQJQ010000003">
    <property type="protein sequence ID" value="MCU6762546.1"/>
    <property type="molecule type" value="Genomic_DNA"/>
</dbReference>
<reference evidence="2 3" key="1">
    <citation type="journal article" date="2021" name="ISME Commun">
        <title>Automated analysis of genomic sequences facilitates high-throughput and comprehensive description of bacteria.</title>
        <authorList>
            <person name="Hitch T.C.A."/>
        </authorList>
    </citation>
    <scope>NUCLEOTIDE SEQUENCE [LARGE SCALE GENOMIC DNA]</scope>
    <source>
        <strain evidence="2 3">Sanger_109</strain>
    </source>
</reference>
<dbReference type="RefSeq" id="WP_158425248.1">
    <property type="nucleotide sequence ID" value="NZ_JAOQJQ010000003.1"/>
</dbReference>
<protein>
    <submittedName>
        <fullName evidence="2">Uncharacterized protein</fullName>
    </submittedName>
</protein>
<comment type="caution">
    <text evidence="2">The sequence shown here is derived from an EMBL/GenBank/DDBJ whole genome shotgun (WGS) entry which is preliminary data.</text>
</comment>
<sequence>MMTDGYDSREIEEAIEAGWQAKNTLESAIDALESAAGWGVWDLLGGNLFSGMMKHSRMDDAQVLVEEAQRKLRRFQRELNDVHLAPELKVNMEGFSRMADYLFDNVFLDMFVQSKIRNNIRELKRAVTEIEQVLSWLRVQAEI</sequence>
<organism evidence="2 3">
    <name type="scientific">Brotonthovivens ammoniilytica</name>
    <dbReference type="NCBI Taxonomy" id="2981725"/>
    <lineage>
        <taxon>Bacteria</taxon>
        <taxon>Bacillati</taxon>
        <taxon>Bacillota</taxon>
        <taxon>Clostridia</taxon>
        <taxon>Lachnospirales</taxon>
        <taxon>Lachnospiraceae</taxon>
        <taxon>Brotonthovivens</taxon>
    </lineage>
</organism>
<dbReference type="Proteomes" id="UP001652442">
    <property type="component" value="Unassembled WGS sequence"/>
</dbReference>
<gene>
    <name evidence="2" type="ORF">OCV88_09390</name>
</gene>
<evidence type="ECO:0000256" key="1">
    <source>
        <dbReference type="SAM" id="Coils"/>
    </source>
</evidence>
<evidence type="ECO:0000313" key="3">
    <source>
        <dbReference type="Proteomes" id="UP001652442"/>
    </source>
</evidence>
<name>A0ABT2TK62_9FIRM</name>
<keyword evidence="1" id="KW-0175">Coiled coil</keyword>
<feature type="coiled-coil region" evidence="1">
    <location>
        <begin position="58"/>
        <end position="85"/>
    </location>
</feature>
<proteinExistence type="predicted"/>
<accession>A0ABT2TK62</accession>
<evidence type="ECO:0000313" key="2">
    <source>
        <dbReference type="EMBL" id="MCU6762546.1"/>
    </source>
</evidence>
<keyword evidence="3" id="KW-1185">Reference proteome</keyword>